<keyword evidence="4" id="KW-0396">Initiation factor</keyword>
<evidence type="ECO:0000256" key="4">
    <source>
        <dbReference type="ARBA" id="ARBA00022540"/>
    </source>
</evidence>
<dbReference type="InterPro" id="IPR037171">
    <property type="entry name" value="NagB/RpiA_transferase-like"/>
</dbReference>
<comment type="similarity">
    <text evidence="2 9">Belongs to the eIF-2B alpha/beta/delta subunits family.</text>
</comment>
<dbReference type="GO" id="GO:0003743">
    <property type="term" value="F:translation initiation factor activity"/>
    <property type="evidence" value="ECO:0007669"/>
    <property type="project" value="UniProtKB-KW"/>
</dbReference>
<evidence type="ECO:0000256" key="5">
    <source>
        <dbReference type="ARBA" id="ARBA00022917"/>
    </source>
</evidence>
<keyword evidence="5" id="KW-0648">Protein biosynthesis</keyword>
<dbReference type="PANTHER" id="PTHR10233">
    <property type="entry name" value="TRANSLATION INITIATION FACTOR EIF-2B"/>
    <property type="match status" value="1"/>
</dbReference>
<dbReference type="GO" id="GO:0005829">
    <property type="term" value="C:cytosol"/>
    <property type="evidence" value="ECO:0007669"/>
    <property type="project" value="UniProtKB-SubCell"/>
</dbReference>
<dbReference type="Pfam" id="PF01008">
    <property type="entry name" value="IF-2B"/>
    <property type="match status" value="1"/>
</dbReference>
<dbReference type="Proteomes" id="UP000275078">
    <property type="component" value="Unassembled WGS sequence"/>
</dbReference>
<dbReference type="Gene3D" id="3.40.50.10470">
    <property type="entry name" value="Translation initiation factor eif-2b, domain 2"/>
    <property type="match status" value="1"/>
</dbReference>
<dbReference type="InterPro" id="IPR000649">
    <property type="entry name" value="IF-2B-related"/>
</dbReference>
<evidence type="ECO:0000256" key="8">
    <source>
        <dbReference type="ARBA" id="ARBA00046432"/>
    </source>
</evidence>
<organism evidence="11 12">
    <name type="scientific">Ascobolus immersus RN42</name>
    <dbReference type="NCBI Taxonomy" id="1160509"/>
    <lineage>
        <taxon>Eukaryota</taxon>
        <taxon>Fungi</taxon>
        <taxon>Dikarya</taxon>
        <taxon>Ascomycota</taxon>
        <taxon>Pezizomycotina</taxon>
        <taxon>Pezizomycetes</taxon>
        <taxon>Pezizales</taxon>
        <taxon>Ascobolaceae</taxon>
        <taxon>Ascobolus</taxon>
    </lineage>
</organism>
<proteinExistence type="inferred from homology"/>
<accession>A0A3N4HIZ6</accession>
<feature type="compositionally biased region" description="Low complexity" evidence="10">
    <location>
        <begin position="106"/>
        <end position="133"/>
    </location>
</feature>
<reference evidence="11 12" key="1">
    <citation type="journal article" date="2018" name="Nat. Ecol. Evol.">
        <title>Pezizomycetes genomes reveal the molecular basis of ectomycorrhizal truffle lifestyle.</title>
        <authorList>
            <person name="Murat C."/>
            <person name="Payen T."/>
            <person name="Noel B."/>
            <person name="Kuo A."/>
            <person name="Morin E."/>
            <person name="Chen J."/>
            <person name="Kohler A."/>
            <person name="Krizsan K."/>
            <person name="Balestrini R."/>
            <person name="Da Silva C."/>
            <person name="Montanini B."/>
            <person name="Hainaut M."/>
            <person name="Levati E."/>
            <person name="Barry K.W."/>
            <person name="Belfiori B."/>
            <person name="Cichocki N."/>
            <person name="Clum A."/>
            <person name="Dockter R.B."/>
            <person name="Fauchery L."/>
            <person name="Guy J."/>
            <person name="Iotti M."/>
            <person name="Le Tacon F."/>
            <person name="Lindquist E.A."/>
            <person name="Lipzen A."/>
            <person name="Malagnac F."/>
            <person name="Mello A."/>
            <person name="Molinier V."/>
            <person name="Miyauchi S."/>
            <person name="Poulain J."/>
            <person name="Riccioni C."/>
            <person name="Rubini A."/>
            <person name="Sitrit Y."/>
            <person name="Splivallo R."/>
            <person name="Traeger S."/>
            <person name="Wang M."/>
            <person name="Zifcakova L."/>
            <person name="Wipf D."/>
            <person name="Zambonelli A."/>
            <person name="Paolocci F."/>
            <person name="Nowrousian M."/>
            <person name="Ottonello S."/>
            <person name="Baldrian P."/>
            <person name="Spatafora J.W."/>
            <person name="Henrissat B."/>
            <person name="Nagy L.G."/>
            <person name="Aury J.M."/>
            <person name="Wincker P."/>
            <person name="Grigoriev I.V."/>
            <person name="Bonfante P."/>
            <person name="Martin F.M."/>
        </authorList>
    </citation>
    <scope>NUCLEOTIDE SEQUENCE [LARGE SCALE GENOMIC DNA]</scope>
    <source>
        <strain evidence="11 12">RN42</strain>
    </source>
</reference>
<keyword evidence="3" id="KW-0963">Cytoplasm</keyword>
<feature type="compositionally biased region" description="Basic residues" evidence="10">
    <location>
        <begin position="134"/>
        <end position="143"/>
    </location>
</feature>
<feature type="region of interest" description="Disordered" evidence="10">
    <location>
        <begin position="1"/>
        <end position="157"/>
    </location>
</feature>
<feature type="compositionally biased region" description="Basic and acidic residues" evidence="10">
    <location>
        <begin position="65"/>
        <end position="84"/>
    </location>
</feature>
<evidence type="ECO:0000256" key="1">
    <source>
        <dbReference type="ARBA" id="ARBA00004514"/>
    </source>
</evidence>
<dbReference type="OrthoDB" id="10254737at2759"/>
<dbReference type="STRING" id="1160509.A0A3N4HIZ6"/>
<dbReference type="SUPFAM" id="SSF100950">
    <property type="entry name" value="NagB/RpiA/CoA transferase-like"/>
    <property type="match status" value="1"/>
</dbReference>
<protein>
    <recommendedName>
        <fullName evidence="6">Translation initiation factor eIF2B subunit delta</fullName>
    </recommendedName>
    <alternativeName>
        <fullName evidence="7">eIF2B GDP-GTP exchange factor subunit delta</fullName>
    </alternativeName>
</protein>
<comment type="subcellular location">
    <subcellularLocation>
        <location evidence="1">Cytoplasm</location>
        <location evidence="1">Cytosol</location>
    </subcellularLocation>
</comment>
<sequence>MADSKSPPKTLDVVVSSPKSASSEATPQSPANPTNAQNKQQSGKQKGQQQPKAASKPDAAAAPAGEKKLSAKELKEQKKAEKQARRAQAKGDAAKDGGPAAGGPEGKPQPQQQKKGGNAPQKGGQNQNAQGGQQHRKGGHQQHHTQGPSAGASKTVDPAFHHLDSTKEVALFKHLEDTKKKREISDGLVPTEGIHPSVIALGLKMITYDICGSVARLVATLLAFKQVILDYTTPPGASLNRDLNHHLSPQIQYLNAARPNATAVRNAIRWLKVEISSSPIDITDSEAKARLTDRIDAFIQEKVMAAGRVIAESAAEKIRDGDVIVTYAKSAVVQAALLEAHKRGKKFKVCVIDSRPRFEGRNLARTLGTAGIDTQYSLITSLNYIMTNMNVTKVFLGAHAMLGNGYLYSRVGTAMVAMMAKDTEVPVIVLSESIKFTDRVQLDSIVQNERAPESELVISAEEEGDASGGLREWEKVKNLQLLNILYDVTPASYINTIITEYGSLPPSSVPVVHRLSTGT</sequence>
<evidence type="ECO:0000256" key="2">
    <source>
        <dbReference type="ARBA" id="ARBA00007251"/>
    </source>
</evidence>
<keyword evidence="12" id="KW-1185">Reference proteome</keyword>
<evidence type="ECO:0000313" key="12">
    <source>
        <dbReference type="Proteomes" id="UP000275078"/>
    </source>
</evidence>
<dbReference type="EMBL" id="ML119808">
    <property type="protein sequence ID" value="RPA73859.1"/>
    <property type="molecule type" value="Genomic_DNA"/>
</dbReference>
<evidence type="ECO:0000256" key="3">
    <source>
        <dbReference type="ARBA" id="ARBA00022490"/>
    </source>
</evidence>
<evidence type="ECO:0000256" key="9">
    <source>
        <dbReference type="RuleBase" id="RU003814"/>
    </source>
</evidence>
<name>A0A3N4HIZ6_ASCIM</name>
<dbReference type="PANTHER" id="PTHR10233:SF14">
    <property type="entry name" value="TRANSLATION INITIATION FACTOR EIF-2B SUBUNIT DELTA"/>
    <property type="match status" value="1"/>
</dbReference>
<evidence type="ECO:0000256" key="6">
    <source>
        <dbReference type="ARBA" id="ARBA00044147"/>
    </source>
</evidence>
<dbReference type="InterPro" id="IPR042529">
    <property type="entry name" value="IF_2B-like_C"/>
</dbReference>
<evidence type="ECO:0000313" key="11">
    <source>
        <dbReference type="EMBL" id="RPA73859.1"/>
    </source>
</evidence>
<gene>
    <name evidence="11" type="ORF">BJ508DRAFT_418862</name>
</gene>
<evidence type="ECO:0000256" key="7">
    <source>
        <dbReference type="ARBA" id="ARBA00044356"/>
    </source>
</evidence>
<feature type="compositionally biased region" description="Polar residues" evidence="10">
    <location>
        <begin position="17"/>
        <end position="34"/>
    </location>
</feature>
<dbReference type="AlphaFoldDB" id="A0A3N4HIZ6"/>
<feature type="compositionally biased region" description="Low complexity" evidence="10">
    <location>
        <begin position="35"/>
        <end position="64"/>
    </location>
</feature>
<comment type="subunit">
    <text evidence="8">Component of the translation initiation factor 2B (eIF2B) complex which is a heterodecamer of two sets of five different subunits: alpha, beta, gamma, delta and epsilon. Subunits alpha, beta and delta comprise a regulatory subcomplex and subunits epsilon and gamma comprise a catalytic subcomplex. Within the complex, the hexameric regulatory complex resides at the center, with the two heterodimeric catalytic subcomplexes bound on opposite sides.</text>
</comment>
<evidence type="ECO:0000256" key="10">
    <source>
        <dbReference type="SAM" id="MobiDB-lite"/>
    </source>
</evidence>